<dbReference type="EMBL" id="NMVQ01000007">
    <property type="protein sequence ID" value="OYO23463.1"/>
    <property type="molecule type" value="Genomic_DNA"/>
</dbReference>
<evidence type="ECO:0000313" key="2">
    <source>
        <dbReference type="EMBL" id="OYO23463.1"/>
    </source>
</evidence>
<comment type="caution">
    <text evidence="2">The sequence shown here is derived from an EMBL/GenBank/DDBJ whole genome shotgun (WGS) entry which is preliminary data.</text>
</comment>
<dbReference type="RefSeq" id="WP_094363221.1">
    <property type="nucleotide sequence ID" value="NZ_NMVQ01000007.1"/>
</dbReference>
<protein>
    <submittedName>
        <fullName evidence="2">Uncharacterized protein</fullName>
    </submittedName>
</protein>
<keyword evidence="3" id="KW-1185">Reference proteome</keyword>
<feature type="region of interest" description="Disordered" evidence="1">
    <location>
        <begin position="30"/>
        <end position="71"/>
    </location>
</feature>
<accession>A0A255H8F2</accession>
<proteinExistence type="predicted"/>
<name>A0A255H8F2_9ACTN</name>
<sequence length="176" mass="18828">MTRWKLVAALAAVAAVVIASVVVLLIGQGRQNAAPPPPPTVPVRIDPPATTAPNPTALPTDHNEDRPMPGDQTSQVTVANNYMDAFLQPGTPAEREARLKDWATPGDLAVAKLVSNERLPRAKRKGPAALDPAVARANQAYAHIQLTDDSWWGVGLVKDLTAPKGWRVSFVEKEGH</sequence>
<dbReference type="OrthoDB" id="9993966at2"/>
<organism evidence="2 3">
    <name type="scientific">Enemella dayhoffiae</name>
    <dbReference type="NCBI Taxonomy" id="2016507"/>
    <lineage>
        <taxon>Bacteria</taxon>
        <taxon>Bacillati</taxon>
        <taxon>Actinomycetota</taxon>
        <taxon>Actinomycetes</taxon>
        <taxon>Propionibacteriales</taxon>
        <taxon>Propionibacteriaceae</taxon>
        <taxon>Enemella</taxon>
    </lineage>
</organism>
<gene>
    <name evidence="2" type="ORF">CGZ93_05840</name>
</gene>
<feature type="compositionally biased region" description="Low complexity" evidence="1">
    <location>
        <begin position="42"/>
        <end position="60"/>
    </location>
</feature>
<reference evidence="2 3" key="1">
    <citation type="submission" date="2017-07" db="EMBL/GenBank/DDBJ databases">
        <title>Draft whole genome sequences of clinical Proprionibacteriaceae strains.</title>
        <authorList>
            <person name="Bernier A.-M."/>
            <person name="Bernard K."/>
            <person name="Domingo M.-C."/>
        </authorList>
    </citation>
    <scope>NUCLEOTIDE SEQUENCE [LARGE SCALE GENOMIC DNA]</scope>
    <source>
        <strain evidence="2 3">NML 130396</strain>
    </source>
</reference>
<dbReference type="AlphaFoldDB" id="A0A255H8F2"/>
<dbReference type="Proteomes" id="UP000216311">
    <property type="component" value="Unassembled WGS sequence"/>
</dbReference>
<evidence type="ECO:0000256" key="1">
    <source>
        <dbReference type="SAM" id="MobiDB-lite"/>
    </source>
</evidence>
<evidence type="ECO:0000313" key="3">
    <source>
        <dbReference type="Proteomes" id="UP000216311"/>
    </source>
</evidence>